<proteinExistence type="predicted"/>
<organism evidence="2 3">
    <name type="scientific">Portunus trituberculatus</name>
    <name type="common">Swimming crab</name>
    <name type="synonym">Neptunus trituberculatus</name>
    <dbReference type="NCBI Taxonomy" id="210409"/>
    <lineage>
        <taxon>Eukaryota</taxon>
        <taxon>Metazoa</taxon>
        <taxon>Ecdysozoa</taxon>
        <taxon>Arthropoda</taxon>
        <taxon>Crustacea</taxon>
        <taxon>Multicrustacea</taxon>
        <taxon>Malacostraca</taxon>
        <taxon>Eumalacostraca</taxon>
        <taxon>Eucarida</taxon>
        <taxon>Decapoda</taxon>
        <taxon>Pleocyemata</taxon>
        <taxon>Brachyura</taxon>
        <taxon>Eubrachyura</taxon>
        <taxon>Portunoidea</taxon>
        <taxon>Portunidae</taxon>
        <taxon>Portuninae</taxon>
        <taxon>Portunus</taxon>
    </lineage>
</organism>
<protein>
    <submittedName>
        <fullName evidence="2">Uncharacterized protein</fullName>
    </submittedName>
</protein>
<evidence type="ECO:0000313" key="2">
    <source>
        <dbReference type="EMBL" id="MPC87324.1"/>
    </source>
</evidence>
<evidence type="ECO:0000256" key="1">
    <source>
        <dbReference type="SAM" id="MobiDB-lite"/>
    </source>
</evidence>
<feature type="compositionally biased region" description="Polar residues" evidence="1">
    <location>
        <begin position="60"/>
        <end position="71"/>
    </location>
</feature>
<dbReference type="AlphaFoldDB" id="A0A5B7J472"/>
<dbReference type="Proteomes" id="UP000324222">
    <property type="component" value="Unassembled WGS sequence"/>
</dbReference>
<comment type="caution">
    <text evidence="2">The sequence shown here is derived from an EMBL/GenBank/DDBJ whole genome shotgun (WGS) entry which is preliminary data.</text>
</comment>
<dbReference type="EMBL" id="VSRR010074139">
    <property type="protein sequence ID" value="MPC87324.1"/>
    <property type="molecule type" value="Genomic_DNA"/>
</dbReference>
<name>A0A5B7J472_PORTR</name>
<feature type="compositionally biased region" description="Acidic residues" evidence="1">
    <location>
        <begin position="40"/>
        <end position="54"/>
    </location>
</feature>
<evidence type="ECO:0000313" key="3">
    <source>
        <dbReference type="Proteomes" id="UP000324222"/>
    </source>
</evidence>
<gene>
    <name evidence="2" type="ORF">E2C01_082183</name>
</gene>
<accession>A0A5B7J472</accession>
<sequence length="85" mass="10104">MRWILLERPLVYKKVTCLNNILHHRPTSSLTERLIRKEAEEEEKEEEEEEEKEEEEHKNIGTSGNIGSNTTCKKTSYLDHLPWLI</sequence>
<feature type="region of interest" description="Disordered" evidence="1">
    <location>
        <begin position="33"/>
        <end position="71"/>
    </location>
</feature>
<keyword evidence="3" id="KW-1185">Reference proteome</keyword>
<reference evidence="2 3" key="1">
    <citation type="submission" date="2019-05" db="EMBL/GenBank/DDBJ databases">
        <title>Another draft genome of Portunus trituberculatus and its Hox gene families provides insights of decapod evolution.</title>
        <authorList>
            <person name="Jeong J.-H."/>
            <person name="Song I."/>
            <person name="Kim S."/>
            <person name="Choi T."/>
            <person name="Kim D."/>
            <person name="Ryu S."/>
            <person name="Kim W."/>
        </authorList>
    </citation>
    <scope>NUCLEOTIDE SEQUENCE [LARGE SCALE GENOMIC DNA]</scope>
    <source>
        <tissue evidence="2">Muscle</tissue>
    </source>
</reference>